<evidence type="ECO:0000256" key="1">
    <source>
        <dbReference type="ARBA" id="ARBA00002284"/>
    </source>
</evidence>
<dbReference type="AlphaFoldDB" id="A0A1A0QZA5"/>
<dbReference type="SUPFAM" id="SSF142695">
    <property type="entry name" value="RibA-like"/>
    <property type="match status" value="1"/>
</dbReference>
<dbReference type="GO" id="GO:0003935">
    <property type="term" value="F:GTP cyclohydrolase II activity"/>
    <property type="evidence" value="ECO:0007669"/>
    <property type="project" value="TreeGrafter"/>
</dbReference>
<dbReference type="InterPro" id="IPR000422">
    <property type="entry name" value="DHBP_synthase_RibB"/>
</dbReference>
<comment type="pathway">
    <text evidence="2">Cofactor biosynthesis; riboflavin biosynthesis; 2-hydroxy-3-oxobutyl phosphate from D-ribulose 5-phosphate: step 1/1.</text>
</comment>
<evidence type="ECO:0000313" key="7">
    <source>
        <dbReference type="Proteomes" id="UP000093902"/>
    </source>
</evidence>
<dbReference type="SUPFAM" id="SSF55821">
    <property type="entry name" value="YrdC/RibB"/>
    <property type="match status" value="1"/>
</dbReference>
<reference evidence="7" key="1">
    <citation type="submission" date="2016-06" db="EMBL/GenBank/DDBJ databases">
        <authorList>
            <person name="Sutton G."/>
            <person name="Brinkac L."/>
            <person name="Sanka R."/>
            <person name="Adams M."/>
            <person name="Lau E."/>
            <person name="Mehaffy C."/>
            <person name="Tameris M."/>
            <person name="Hatherill M."/>
            <person name="Hanekom W."/>
            <person name="Mahomed H."/>
            <person name="Mcshane H."/>
        </authorList>
    </citation>
    <scope>NUCLEOTIDE SEQUENCE [LARGE SCALE GENOMIC DNA]</scope>
    <source>
        <strain evidence="7">852002-51209_SCH5440388</strain>
    </source>
</reference>
<dbReference type="OrthoDB" id="9793111at2"/>
<dbReference type="InterPro" id="IPR036144">
    <property type="entry name" value="RibA-like_sf"/>
</dbReference>
<protein>
    <recommendedName>
        <fullName evidence="3">3,4-dihydroxy-2-butanone-4-phosphate synthase</fullName>
        <ecNumber evidence="3">4.1.99.12</ecNumber>
    </recommendedName>
</protein>
<comment type="function">
    <text evidence="1">Catalyzes the conversion of D-ribulose 5-phosphate to formate and 3,4-dihydroxy-2-butanone 4-phosphate.</text>
</comment>
<dbReference type="EMBL" id="LZSO01000031">
    <property type="protein sequence ID" value="OBB27248.1"/>
    <property type="molecule type" value="Genomic_DNA"/>
</dbReference>
<evidence type="ECO:0000256" key="3">
    <source>
        <dbReference type="ARBA" id="ARBA00012153"/>
    </source>
</evidence>
<dbReference type="UniPathway" id="UPA00275">
    <property type="reaction ID" value="UER00399"/>
</dbReference>
<comment type="caution">
    <text evidence="6">The sequence shown here is derived from an EMBL/GenBank/DDBJ whole genome shotgun (WGS) entry which is preliminary data.</text>
</comment>
<dbReference type="GO" id="GO:0008686">
    <property type="term" value="F:3,4-dihydroxy-2-butanone-4-phosphate synthase activity"/>
    <property type="evidence" value="ECO:0007669"/>
    <property type="project" value="UniProtKB-EC"/>
</dbReference>
<dbReference type="GO" id="GO:0009231">
    <property type="term" value="P:riboflavin biosynthetic process"/>
    <property type="evidence" value="ECO:0007669"/>
    <property type="project" value="UniProtKB-UniPathway"/>
</dbReference>
<evidence type="ECO:0000256" key="2">
    <source>
        <dbReference type="ARBA" id="ARBA00004904"/>
    </source>
</evidence>
<organism evidence="6 7">
    <name type="scientific">Mycolicibacterium peregrinum</name>
    <name type="common">Mycobacterium peregrinum</name>
    <dbReference type="NCBI Taxonomy" id="43304"/>
    <lineage>
        <taxon>Bacteria</taxon>
        <taxon>Bacillati</taxon>
        <taxon>Actinomycetota</taxon>
        <taxon>Actinomycetes</taxon>
        <taxon>Mycobacteriales</taxon>
        <taxon>Mycobacteriaceae</taxon>
        <taxon>Mycolicibacterium</taxon>
    </lineage>
</organism>
<dbReference type="PANTHER" id="PTHR21327">
    <property type="entry name" value="GTP CYCLOHYDROLASE II-RELATED"/>
    <property type="match status" value="1"/>
</dbReference>
<dbReference type="Gene3D" id="3.90.870.10">
    <property type="entry name" value="DHBP synthase"/>
    <property type="match status" value="1"/>
</dbReference>
<dbReference type="GO" id="GO:0046872">
    <property type="term" value="F:metal ion binding"/>
    <property type="evidence" value="ECO:0007669"/>
    <property type="project" value="UniProtKB-KW"/>
</dbReference>
<dbReference type="Pfam" id="PF00926">
    <property type="entry name" value="DHBP_synthase"/>
    <property type="match status" value="1"/>
</dbReference>
<evidence type="ECO:0000313" key="6">
    <source>
        <dbReference type="EMBL" id="OBB27248.1"/>
    </source>
</evidence>
<accession>A0A1A0QZA5</accession>
<keyword evidence="5" id="KW-0479">Metal-binding</keyword>
<dbReference type="GO" id="GO:0005829">
    <property type="term" value="C:cytosol"/>
    <property type="evidence" value="ECO:0007669"/>
    <property type="project" value="TreeGrafter"/>
</dbReference>
<keyword evidence="4" id="KW-0686">Riboflavin biosynthesis</keyword>
<proteinExistence type="predicted"/>
<dbReference type="RefSeq" id="WP_064934132.1">
    <property type="nucleotide sequence ID" value="NZ_LZSO01000031.1"/>
</dbReference>
<name>A0A1A0QZA5_MYCPR</name>
<dbReference type="Proteomes" id="UP000093902">
    <property type="component" value="Unassembled WGS sequence"/>
</dbReference>
<dbReference type="InterPro" id="IPR017945">
    <property type="entry name" value="DHBP_synth_RibB-like_a/b_dom"/>
</dbReference>
<gene>
    <name evidence="6" type="ORF">A5792_25965</name>
</gene>
<evidence type="ECO:0000256" key="4">
    <source>
        <dbReference type="ARBA" id="ARBA00022619"/>
    </source>
</evidence>
<sequence>MTAHSCVSRLAIERAGAALRAGTPVLVVNGTEDQVVADVVIAAAHATPHWTAWLVRFTSGLICAALPARRAEELDLPTMARDDDSNVEAPTFAVAVDAASGIGTGISATDRARTARVLASDSSRPGDLVRPGHVLPVRVAGCGVLKRRGSAEATVDLCDIAGLPPVGLTAALLGEDGELLREPAVSVFAQNHRLPMVHIDNVVHHRLFHGDGRRKRVMLVQNRLDQLGSRTIKTVDFEDQLTGARQTVFIGASGPGIDPDVYVVEECVHREPLLASGCECRVEFERCYQRIAARGGVLVYLRPPIASAPRFSVAQSEVVQGCIIAMLLELGFTAVNVANSMHNARLTSRCDLAISGLPVVSESCGLSAAAH</sequence>
<evidence type="ECO:0000256" key="5">
    <source>
        <dbReference type="ARBA" id="ARBA00022723"/>
    </source>
</evidence>
<dbReference type="EC" id="4.1.99.12" evidence="3"/>
<dbReference type="Gene3D" id="3.40.50.10990">
    <property type="entry name" value="GTP cyclohydrolase II"/>
    <property type="match status" value="1"/>
</dbReference>
<dbReference type="PANTHER" id="PTHR21327:SF18">
    <property type="entry name" value="3,4-DIHYDROXY-2-BUTANONE 4-PHOSPHATE SYNTHASE"/>
    <property type="match status" value="1"/>
</dbReference>